<keyword evidence="2" id="KW-0472">Membrane</keyword>
<feature type="transmembrane region" description="Helical" evidence="2">
    <location>
        <begin position="238"/>
        <end position="258"/>
    </location>
</feature>
<feature type="transmembrane region" description="Helical" evidence="2">
    <location>
        <begin position="19"/>
        <end position="36"/>
    </location>
</feature>
<dbReference type="GO" id="GO:0010468">
    <property type="term" value="P:regulation of gene expression"/>
    <property type="evidence" value="ECO:0007669"/>
    <property type="project" value="InterPro"/>
</dbReference>
<keyword evidence="4" id="KW-1185">Reference proteome</keyword>
<dbReference type="PANTHER" id="PTHR38457">
    <property type="entry name" value="REGULATOR ABRB-RELATED"/>
    <property type="match status" value="1"/>
</dbReference>
<reference evidence="3 4" key="1">
    <citation type="submission" date="2018-07" db="EMBL/GenBank/DDBJ databases">
        <title>Genomic Encyclopedia of Type Strains, Phase IV (KMG-IV): sequencing the most valuable type-strain genomes for metagenomic binning, comparative biology and taxonomic classification.</title>
        <authorList>
            <person name="Goeker M."/>
        </authorList>
    </citation>
    <scope>NUCLEOTIDE SEQUENCE [LARGE SCALE GENOMIC DNA]</scope>
    <source>
        <strain evidence="3 4">DSM 44290</strain>
    </source>
</reference>
<feature type="transmembrane region" description="Helical" evidence="2">
    <location>
        <begin position="43"/>
        <end position="64"/>
    </location>
</feature>
<feature type="transmembrane region" description="Helical" evidence="2">
    <location>
        <begin position="294"/>
        <end position="316"/>
    </location>
</feature>
<dbReference type="InterPro" id="IPR017516">
    <property type="entry name" value="AbrB_dup"/>
</dbReference>
<dbReference type="GO" id="GO:0016020">
    <property type="term" value="C:membrane"/>
    <property type="evidence" value="ECO:0007669"/>
    <property type="project" value="InterPro"/>
</dbReference>
<evidence type="ECO:0000256" key="2">
    <source>
        <dbReference type="SAM" id="Phobius"/>
    </source>
</evidence>
<feature type="transmembrane region" description="Helical" evidence="2">
    <location>
        <begin position="158"/>
        <end position="178"/>
    </location>
</feature>
<dbReference type="Pfam" id="PF05145">
    <property type="entry name" value="AbrB"/>
    <property type="match status" value="1"/>
</dbReference>
<evidence type="ECO:0000313" key="4">
    <source>
        <dbReference type="Proteomes" id="UP000254869"/>
    </source>
</evidence>
<dbReference type="InterPro" id="IPR007820">
    <property type="entry name" value="AbrB_fam"/>
</dbReference>
<keyword evidence="2" id="KW-1133">Transmembrane helix</keyword>
<evidence type="ECO:0000256" key="1">
    <source>
        <dbReference type="SAM" id="MobiDB-lite"/>
    </source>
</evidence>
<name>A0A370IDS9_9NOCA</name>
<feature type="transmembrane region" description="Helical" evidence="2">
    <location>
        <begin position="95"/>
        <end position="119"/>
    </location>
</feature>
<feature type="transmembrane region" description="Helical" evidence="2">
    <location>
        <begin position="348"/>
        <end position="368"/>
    </location>
</feature>
<feature type="region of interest" description="Disordered" evidence="1">
    <location>
        <begin position="386"/>
        <end position="424"/>
    </location>
</feature>
<accession>A0A370IDS9</accession>
<feature type="transmembrane region" description="Helical" evidence="2">
    <location>
        <begin position="70"/>
        <end position="88"/>
    </location>
</feature>
<keyword evidence="2" id="KW-0812">Transmembrane</keyword>
<evidence type="ECO:0000313" key="3">
    <source>
        <dbReference type="EMBL" id="RDI68878.1"/>
    </source>
</evidence>
<sequence length="424" mass="44337">MSAEVVPRSTRAAMTRRQVIGWIVLLVAVLAIAELLDRVRFPAPQMIVAIIVGAILALTGRLPAPMPKQVSVGVQAMLGVLMGSYLEVSLLGSIGLALLPVLAITAATLVVSLLVALVFARFTKVALPTATLGLLAGGSAAVVSCADDMDADPRQVAFMQYLRVLLVAVSAPAVGALLDSGDHTEHPAVVASKVTNSSLPHWAMVGRGDQVAGLCIAIVLCLIGIRVGRLLRIPSPTLIGPMLITAALTALGLSHGYAPTNLFKESLFVLIGFDVGTRFTRAVVTEMARMIPGMAIAIGVLSVAVAALAYVLSLFVDLELSDLYLATTPGGINAVLAAAEGMGANMPLITSVQSVRLLFMVAMLPLMARLFRYWTTRQATTRIATKLAAAQPPPPTETPEPPIVEAEDLPPLPANPHPTPVRTS</sequence>
<dbReference type="STRING" id="1210086.GCA_001613105_00267"/>
<feature type="transmembrane region" description="Helical" evidence="2">
    <location>
        <begin position="323"/>
        <end position="342"/>
    </location>
</feature>
<feature type="compositionally biased region" description="Pro residues" evidence="1">
    <location>
        <begin position="391"/>
        <end position="402"/>
    </location>
</feature>
<comment type="caution">
    <text evidence="3">The sequence shown here is derived from an EMBL/GenBank/DDBJ whole genome shotgun (WGS) entry which is preliminary data.</text>
</comment>
<dbReference type="PANTHER" id="PTHR38457:SF1">
    <property type="entry name" value="REGULATOR ABRB-RELATED"/>
    <property type="match status" value="1"/>
</dbReference>
<evidence type="ECO:0008006" key="5">
    <source>
        <dbReference type="Google" id="ProtNLM"/>
    </source>
</evidence>
<dbReference type="Proteomes" id="UP000254869">
    <property type="component" value="Unassembled WGS sequence"/>
</dbReference>
<protein>
    <recommendedName>
        <fullName evidence="5">AbrB family transcriptional regulator</fullName>
    </recommendedName>
</protein>
<gene>
    <name evidence="3" type="ORF">DFR76_101414</name>
</gene>
<dbReference type="AlphaFoldDB" id="A0A370IDS9"/>
<organism evidence="3 4">
    <name type="scientific">Nocardia pseudobrasiliensis</name>
    <dbReference type="NCBI Taxonomy" id="45979"/>
    <lineage>
        <taxon>Bacteria</taxon>
        <taxon>Bacillati</taxon>
        <taxon>Actinomycetota</taxon>
        <taxon>Actinomycetes</taxon>
        <taxon>Mycobacteriales</taxon>
        <taxon>Nocardiaceae</taxon>
        <taxon>Nocardia</taxon>
    </lineage>
</organism>
<dbReference type="EMBL" id="QQBC01000001">
    <property type="protein sequence ID" value="RDI68878.1"/>
    <property type="molecule type" value="Genomic_DNA"/>
</dbReference>
<proteinExistence type="predicted"/>
<feature type="transmembrane region" description="Helical" evidence="2">
    <location>
        <begin position="211"/>
        <end position="231"/>
    </location>
</feature>
<dbReference type="NCBIfam" id="TIGR03082">
    <property type="entry name" value="Gneg_AbrB_dup"/>
    <property type="match status" value="2"/>
</dbReference>
<feature type="compositionally biased region" description="Pro residues" evidence="1">
    <location>
        <begin position="410"/>
        <end position="424"/>
    </location>
</feature>